<dbReference type="Pfam" id="PF03106">
    <property type="entry name" value="WRKY"/>
    <property type="match status" value="1"/>
</dbReference>
<feature type="domain" description="WRKY" evidence="8">
    <location>
        <begin position="125"/>
        <end position="192"/>
    </location>
</feature>
<dbReference type="PROSITE" id="PS50811">
    <property type="entry name" value="WRKY"/>
    <property type="match status" value="1"/>
</dbReference>
<dbReference type="OrthoDB" id="1077642at2759"/>
<dbReference type="SMART" id="SM00774">
    <property type="entry name" value="WRKY"/>
    <property type="match status" value="1"/>
</dbReference>
<name>A0A9W7MVU0_HIBTR</name>
<dbReference type="PANTHER" id="PTHR32096:SF127">
    <property type="entry name" value="WRKY DOMAIN-CONTAINING PROTEIN"/>
    <property type="match status" value="1"/>
</dbReference>
<evidence type="ECO:0000256" key="7">
    <source>
        <dbReference type="SAM" id="MobiDB-lite"/>
    </source>
</evidence>
<dbReference type="InterPro" id="IPR003657">
    <property type="entry name" value="WRKY_dom"/>
</dbReference>
<dbReference type="InterPro" id="IPR044810">
    <property type="entry name" value="WRKY_plant"/>
</dbReference>
<dbReference type="SUPFAM" id="SSF118290">
    <property type="entry name" value="WRKY DNA-binding domain"/>
    <property type="match status" value="1"/>
</dbReference>
<keyword evidence="2" id="KW-0805">Transcription regulation</keyword>
<dbReference type="GO" id="GO:0003700">
    <property type="term" value="F:DNA-binding transcription factor activity"/>
    <property type="evidence" value="ECO:0007669"/>
    <property type="project" value="InterPro"/>
</dbReference>
<evidence type="ECO:0000313" key="9">
    <source>
        <dbReference type="EMBL" id="GMJ13780.1"/>
    </source>
</evidence>
<evidence type="ECO:0000259" key="8">
    <source>
        <dbReference type="PROSITE" id="PS50811"/>
    </source>
</evidence>
<evidence type="ECO:0000256" key="3">
    <source>
        <dbReference type="ARBA" id="ARBA00023125"/>
    </source>
</evidence>
<dbReference type="PANTHER" id="PTHR32096">
    <property type="entry name" value="WRKY TRANSCRIPTION FACTOR 30-RELATED-RELATED"/>
    <property type="match status" value="1"/>
</dbReference>
<gene>
    <name evidence="9" type="ORF">HRI_005047200</name>
</gene>
<accession>A0A9W7MVU0</accession>
<dbReference type="EMBL" id="BSYR01000065">
    <property type="protein sequence ID" value="GMJ13780.1"/>
    <property type="molecule type" value="Genomic_DNA"/>
</dbReference>
<feature type="region of interest" description="Disordered" evidence="7">
    <location>
        <begin position="84"/>
        <end position="119"/>
    </location>
</feature>
<organism evidence="9 10">
    <name type="scientific">Hibiscus trionum</name>
    <name type="common">Flower of an hour</name>
    <dbReference type="NCBI Taxonomy" id="183268"/>
    <lineage>
        <taxon>Eukaryota</taxon>
        <taxon>Viridiplantae</taxon>
        <taxon>Streptophyta</taxon>
        <taxon>Embryophyta</taxon>
        <taxon>Tracheophyta</taxon>
        <taxon>Spermatophyta</taxon>
        <taxon>Magnoliopsida</taxon>
        <taxon>eudicotyledons</taxon>
        <taxon>Gunneridae</taxon>
        <taxon>Pentapetalae</taxon>
        <taxon>rosids</taxon>
        <taxon>malvids</taxon>
        <taxon>Malvales</taxon>
        <taxon>Malvaceae</taxon>
        <taxon>Malvoideae</taxon>
        <taxon>Hibiscus</taxon>
    </lineage>
</organism>
<comment type="subcellular location">
    <subcellularLocation>
        <location evidence="1">Nucleus</location>
    </subcellularLocation>
</comment>
<protein>
    <recommendedName>
        <fullName evidence="8">WRKY domain-containing protein</fullName>
    </recommendedName>
</protein>
<keyword evidence="5" id="KW-0539">Nucleus</keyword>
<dbReference type="FunFam" id="2.20.25.80:FF:000007">
    <property type="entry name" value="WRKY transcription factor 22"/>
    <property type="match status" value="1"/>
</dbReference>
<dbReference type="GO" id="GO:0000976">
    <property type="term" value="F:transcription cis-regulatory region binding"/>
    <property type="evidence" value="ECO:0007669"/>
    <property type="project" value="TreeGrafter"/>
</dbReference>
<dbReference type="AlphaFoldDB" id="A0A9W7MVU0"/>
<dbReference type="Proteomes" id="UP001165190">
    <property type="component" value="Unassembled WGS sequence"/>
</dbReference>
<evidence type="ECO:0000256" key="4">
    <source>
        <dbReference type="ARBA" id="ARBA00023163"/>
    </source>
</evidence>
<keyword evidence="3" id="KW-0238">DNA-binding</keyword>
<dbReference type="Gene3D" id="2.20.25.80">
    <property type="entry name" value="WRKY domain"/>
    <property type="match status" value="1"/>
</dbReference>
<comment type="similarity">
    <text evidence="6">Belongs to the WRKY group II-e family.</text>
</comment>
<sequence>MEKWDLQAVVGGSSINDAMENPQLSFGPWSFQQDEHHLTSFFPENFETNPNVLDLDELGELYKPFYPVFNPYSTQTILTTFQPVPRDQPAEKPKKQQSFPVNKDSPKPKRFSRKNQPNRVVQHVTADDLPSDVWAWRKYGQKPIKGSPFPRSYYRCSSSKGCLARKQVERSCWNPGVFIITYTCAEHCHGHPTRRSSLAGRTRNKSLTAAAKSVAGYKNGANVVSPMAMGIRDESVEQGRVKMDGRILTTDIMFSDDELVQRYENFDEGVCIFRADSGFVSSTMVWP</sequence>
<dbReference type="GO" id="GO:0005634">
    <property type="term" value="C:nucleus"/>
    <property type="evidence" value="ECO:0007669"/>
    <property type="project" value="UniProtKB-SubCell"/>
</dbReference>
<evidence type="ECO:0000313" key="10">
    <source>
        <dbReference type="Proteomes" id="UP001165190"/>
    </source>
</evidence>
<keyword evidence="10" id="KW-1185">Reference proteome</keyword>
<dbReference type="InterPro" id="IPR036576">
    <property type="entry name" value="WRKY_dom_sf"/>
</dbReference>
<reference evidence="9" key="1">
    <citation type="submission" date="2023-05" db="EMBL/GenBank/DDBJ databases">
        <title>Genome and transcriptome analyses reveal genes involved in the formation of fine ridges on petal epidermal cells in Hibiscus trionum.</title>
        <authorList>
            <person name="Koshimizu S."/>
            <person name="Masuda S."/>
            <person name="Ishii T."/>
            <person name="Shirasu K."/>
            <person name="Hoshino A."/>
            <person name="Arita M."/>
        </authorList>
    </citation>
    <scope>NUCLEOTIDE SEQUENCE</scope>
    <source>
        <strain evidence="9">Hamamatsu line</strain>
    </source>
</reference>
<proteinExistence type="inferred from homology"/>
<evidence type="ECO:0000256" key="5">
    <source>
        <dbReference type="ARBA" id="ARBA00023242"/>
    </source>
</evidence>
<evidence type="ECO:0000256" key="6">
    <source>
        <dbReference type="ARBA" id="ARBA00060761"/>
    </source>
</evidence>
<evidence type="ECO:0000256" key="1">
    <source>
        <dbReference type="ARBA" id="ARBA00004123"/>
    </source>
</evidence>
<keyword evidence="4" id="KW-0804">Transcription</keyword>
<comment type="caution">
    <text evidence="9">The sequence shown here is derived from an EMBL/GenBank/DDBJ whole genome shotgun (WGS) entry which is preliminary data.</text>
</comment>
<evidence type="ECO:0000256" key="2">
    <source>
        <dbReference type="ARBA" id="ARBA00023015"/>
    </source>
</evidence>